<dbReference type="GO" id="GO:0005829">
    <property type="term" value="C:cytosol"/>
    <property type="evidence" value="ECO:0007669"/>
    <property type="project" value="TreeGrafter"/>
</dbReference>
<dbReference type="Pfam" id="PF00588">
    <property type="entry name" value="SpoU_methylase"/>
    <property type="match status" value="1"/>
</dbReference>
<keyword evidence="1 4" id="KW-0489">Methyltransferase</keyword>
<evidence type="ECO:0000256" key="2">
    <source>
        <dbReference type="ARBA" id="ARBA00022679"/>
    </source>
</evidence>
<dbReference type="PANTHER" id="PTHR46429:SF1">
    <property type="entry name" value="23S RRNA (GUANOSINE-2'-O-)-METHYLTRANSFERASE RLMB"/>
    <property type="match status" value="1"/>
</dbReference>
<dbReference type="InterPro" id="IPR029028">
    <property type="entry name" value="Alpha/beta_knot_MTases"/>
</dbReference>
<dbReference type="AlphaFoldDB" id="S5DM99"/>
<dbReference type="GO" id="GO:0003723">
    <property type="term" value="F:RNA binding"/>
    <property type="evidence" value="ECO:0007669"/>
    <property type="project" value="InterPro"/>
</dbReference>
<name>S5DM99_9ACTN</name>
<dbReference type="GO" id="GO:0008173">
    <property type="term" value="F:RNA methyltransferase activity"/>
    <property type="evidence" value="ECO:0007669"/>
    <property type="project" value="InterPro"/>
</dbReference>
<dbReference type="SUPFAM" id="SSF75217">
    <property type="entry name" value="alpha/beta knot"/>
    <property type="match status" value="1"/>
</dbReference>
<dbReference type="InterPro" id="IPR004441">
    <property type="entry name" value="rRNA_MeTrfase_TrmH"/>
</dbReference>
<dbReference type="InterPro" id="IPR029026">
    <property type="entry name" value="tRNA_m1G_MTases_N"/>
</dbReference>
<dbReference type="GO" id="GO:0032259">
    <property type="term" value="P:methylation"/>
    <property type="evidence" value="ECO:0007669"/>
    <property type="project" value="UniProtKB-KW"/>
</dbReference>
<dbReference type="GO" id="GO:0006396">
    <property type="term" value="P:RNA processing"/>
    <property type="evidence" value="ECO:0007669"/>
    <property type="project" value="InterPro"/>
</dbReference>
<reference evidence="4" key="1">
    <citation type="journal article" date="2013" name="Sci. Rep.">
        <title>Metagenomics uncovers a new group of low GC and ultra-small marine Actinobacteria.</title>
        <authorList>
            <person name="Ghai R."/>
            <person name="Mizuno C.M."/>
            <person name="Picazo A."/>
            <person name="Camacho A."/>
            <person name="Rodriguez-Valera F."/>
        </authorList>
    </citation>
    <scope>NUCLEOTIDE SEQUENCE</scope>
</reference>
<feature type="domain" description="tRNA/rRNA methyltransferase SpoU type" evidence="3">
    <location>
        <begin position="97"/>
        <end position="237"/>
    </location>
</feature>
<keyword evidence="2" id="KW-0808">Transferase</keyword>
<dbReference type="PANTHER" id="PTHR46429">
    <property type="entry name" value="23S RRNA (GUANOSINE-2'-O-)-METHYLTRANSFERASE RLMB"/>
    <property type="match status" value="1"/>
</dbReference>
<evidence type="ECO:0000259" key="3">
    <source>
        <dbReference type="Pfam" id="PF00588"/>
    </source>
</evidence>
<sequence length="243" mass="27336">MGLKVDGVGQLVEGVNALEAALSTNRVKKVYLLESPKNTSSKYKNLLETIRKKNLEIEVVKDQSRWNFHSRHNIVGICNEKKIYNETNFEQILKNKVLILDHIQDTNNFGAIVRSAAAFGFETVFIPKKRSVKITERTFTIASGGMEYIDIVLYNSIFSLLKKIKSNNYWTIGLDMSSKNKIKEINLVDQKIALVLGSEQNGISSEIQKKLDLVAQIDMSESIESLNASVAAAIAMHQIFIKK</sequence>
<accession>S5DM99</accession>
<dbReference type="EMBL" id="KC811149">
    <property type="protein sequence ID" value="AGQ20039.1"/>
    <property type="molecule type" value="Genomic_DNA"/>
</dbReference>
<proteinExistence type="predicted"/>
<dbReference type="Gene3D" id="3.40.1280.10">
    <property type="match status" value="1"/>
</dbReference>
<dbReference type="InterPro" id="IPR001537">
    <property type="entry name" value="SpoU_MeTrfase"/>
</dbReference>
<evidence type="ECO:0000256" key="1">
    <source>
        <dbReference type="ARBA" id="ARBA00022603"/>
    </source>
</evidence>
<protein>
    <submittedName>
        <fullName evidence="4">rRNA methylase</fullName>
    </submittedName>
</protein>
<dbReference type="CDD" id="cd18103">
    <property type="entry name" value="SpoU-like_RlmB"/>
    <property type="match status" value="1"/>
</dbReference>
<evidence type="ECO:0000313" key="4">
    <source>
        <dbReference type="EMBL" id="AGQ20039.1"/>
    </source>
</evidence>
<organism evidence="4">
    <name type="scientific">Candidatus Actinomarina minuta</name>
    <dbReference type="NCBI Taxonomy" id="1389454"/>
    <lineage>
        <taxon>Bacteria</taxon>
        <taxon>Bacillati</taxon>
        <taxon>Actinomycetota</taxon>
        <taxon>Actinomycetes</taxon>
        <taxon>Candidatus Actinomarinidae</taxon>
        <taxon>Candidatus Actinomarinales</taxon>
        <taxon>Candidatus Actinomarineae</taxon>
        <taxon>Candidatus Actinomarinaceae</taxon>
        <taxon>Candidatus Actinomarina</taxon>
    </lineage>
</organism>